<evidence type="ECO:0000313" key="3">
    <source>
        <dbReference type="Proteomes" id="UP001374803"/>
    </source>
</evidence>
<protein>
    <submittedName>
        <fullName evidence="2">Uncharacterized protein</fullName>
    </submittedName>
</protein>
<proteinExistence type="predicted"/>
<feature type="compositionally biased region" description="Basic and acidic residues" evidence="1">
    <location>
        <begin position="245"/>
        <end position="255"/>
    </location>
</feature>
<evidence type="ECO:0000313" key="2">
    <source>
        <dbReference type="EMBL" id="WXB04159.1"/>
    </source>
</evidence>
<sequence>MISIWRRGFGSDSSWDIHDVPSGDYRIILRGIGDPWPERSSYEDDFWMTCRLGEIVFIATPYTLFALDPRVVQELLDIHQAVYPAARHPHAEELLRQRRHGEYLRALGRDLEDAVKHRLLRVEKLERPWPFLDVEEKIPSKPDSPPQEETDLPNVDILLDVPRTNADLGDTYLLESADGSFSKSLGRGAAVRKDDGTLLVRFKNVLPGKAYHLFQLAGSLRVPIFLNVPFGALDNHGTDAAAPKPRLEPEARTTEPVHQAENALVALNDIDRNEDPSFIESNPETALA</sequence>
<accession>A0ABZ2KZP5</accession>
<keyword evidence="3" id="KW-1185">Reference proteome</keyword>
<evidence type="ECO:0000256" key="1">
    <source>
        <dbReference type="SAM" id="MobiDB-lite"/>
    </source>
</evidence>
<name>A0ABZ2KZP5_9BACT</name>
<dbReference type="Proteomes" id="UP001374803">
    <property type="component" value="Chromosome"/>
</dbReference>
<organism evidence="2 3">
    <name type="scientific">Pendulispora rubella</name>
    <dbReference type="NCBI Taxonomy" id="2741070"/>
    <lineage>
        <taxon>Bacteria</taxon>
        <taxon>Pseudomonadati</taxon>
        <taxon>Myxococcota</taxon>
        <taxon>Myxococcia</taxon>
        <taxon>Myxococcales</taxon>
        <taxon>Sorangiineae</taxon>
        <taxon>Pendulisporaceae</taxon>
        <taxon>Pendulispora</taxon>
    </lineage>
</organism>
<dbReference type="EMBL" id="CP089983">
    <property type="protein sequence ID" value="WXB04159.1"/>
    <property type="molecule type" value="Genomic_DNA"/>
</dbReference>
<dbReference type="RefSeq" id="WP_394833795.1">
    <property type="nucleotide sequence ID" value="NZ_CP089929.1"/>
</dbReference>
<reference evidence="2" key="1">
    <citation type="submission" date="2021-12" db="EMBL/GenBank/DDBJ databases">
        <title>Discovery of the Pendulisporaceae a myxobacterial family with distinct sporulation behavior and unique specialized metabolism.</title>
        <authorList>
            <person name="Garcia R."/>
            <person name="Popoff A."/>
            <person name="Bader C.D."/>
            <person name="Loehr J."/>
            <person name="Walesch S."/>
            <person name="Walt C."/>
            <person name="Boldt J."/>
            <person name="Bunk B."/>
            <person name="Haeckl F.J.F.P.J."/>
            <person name="Gunesch A.P."/>
            <person name="Birkelbach J."/>
            <person name="Nuebel U."/>
            <person name="Pietschmann T."/>
            <person name="Bach T."/>
            <person name="Mueller R."/>
        </authorList>
    </citation>
    <scope>NUCLEOTIDE SEQUENCE</scope>
    <source>
        <strain evidence="2">MSr11367</strain>
    </source>
</reference>
<gene>
    <name evidence="2" type="ORF">LVJ94_45545</name>
</gene>
<feature type="region of interest" description="Disordered" evidence="1">
    <location>
        <begin position="237"/>
        <end position="257"/>
    </location>
</feature>